<dbReference type="OrthoDB" id="5289903at2"/>
<dbReference type="Pfam" id="PF18546">
    <property type="entry name" value="MetOD1"/>
    <property type="match status" value="1"/>
</dbReference>
<keyword evidence="2" id="KW-0067">ATP-binding</keyword>
<dbReference type="Pfam" id="PF25601">
    <property type="entry name" value="AAA_lid_14"/>
    <property type="match status" value="1"/>
</dbReference>
<dbReference type="PANTHER" id="PTHR32071:SF57">
    <property type="entry name" value="C4-DICARBOXYLATE TRANSPORT TRANSCRIPTIONAL REGULATORY PROTEIN DCTD"/>
    <property type="match status" value="1"/>
</dbReference>
<evidence type="ECO:0000313" key="7">
    <source>
        <dbReference type="EMBL" id="TXF10832.1"/>
    </source>
</evidence>
<dbReference type="PROSITE" id="PS00675">
    <property type="entry name" value="SIGMA54_INTERACT_1"/>
    <property type="match status" value="1"/>
</dbReference>
<dbReference type="InterPro" id="IPR041359">
    <property type="entry name" value="MetOD1"/>
</dbReference>
<evidence type="ECO:0000259" key="6">
    <source>
        <dbReference type="PROSITE" id="PS50045"/>
    </source>
</evidence>
<keyword evidence="8" id="KW-1185">Reference proteome</keyword>
<dbReference type="PROSITE" id="PS00688">
    <property type="entry name" value="SIGMA54_INTERACT_3"/>
    <property type="match status" value="1"/>
</dbReference>
<evidence type="ECO:0000256" key="4">
    <source>
        <dbReference type="ARBA" id="ARBA00023125"/>
    </source>
</evidence>
<evidence type="ECO:0000313" key="8">
    <source>
        <dbReference type="Proteomes" id="UP000321201"/>
    </source>
</evidence>
<protein>
    <submittedName>
        <fullName evidence="7">Sigma-54-dependent Fis family transcriptional regulator</fullName>
    </submittedName>
</protein>
<dbReference type="RefSeq" id="WP_147800725.1">
    <property type="nucleotide sequence ID" value="NZ_VPFL01000021.1"/>
</dbReference>
<name>A0A5C7EFY0_9PROT</name>
<dbReference type="InterPro" id="IPR025944">
    <property type="entry name" value="Sigma_54_int_dom_CS"/>
</dbReference>
<dbReference type="InterPro" id="IPR058031">
    <property type="entry name" value="AAA_lid_NorR"/>
</dbReference>
<dbReference type="GO" id="GO:0043565">
    <property type="term" value="F:sequence-specific DNA binding"/>
    <property type="evidence" value="ECO:0007669"/>
    <property type="project" value="InterPro"/>
</dbReference>
<dbReference type="FunFam" id="3.40.50.300:FF:000006">
    <property type="entry name" value="DNA-binding transcriptional regulator NtrC"/>
    <property type="match status" value="1"/>
</dbReference>
<accession>A0A5C7EFY0</accession>
<dbReference type="SUPFAM" id="SSF46689">
    <property type="entry name" value="Homeodomain-like"/>
    <property type="match status" value="1"/>
</dbReference>
<dbReference type="InterPro" id="IPR003593">
    <property type="entry name" value="AAA+_ATPase"/>
</dbReference>
<dbReference type="PROSITE" id="PS00676">
    <property type="entry name" value="SIGMA54_INTERACT_2"/>
    <property type="match status" value="1"/>
</dbReference>
<dbReference type="SMART" id="SM00382">
    <property type="entry name" value="AAA"/>
    <property type="match status" value="1"/>
</dbReference>
<dbReference type="InterPro" id="IPR027417">
    <property type="entry name" value="P-loop_NTPase"/>
</dbReference>
<dbReference type="GO" id="GO:0005524">
    <property type="term" value="F:ATP binding"/>
    <property type="evidence" value="ECO:0007669"/>
    <property type="project" value="UniProtKB-KW"/>
</dbReference>
<dbReference type="InterPro" id="IPR009057">
    <property type="entry name" value="Homeodomain-like_sf"/>
</dbReference>
<keyword evidence="5" id="KW-0804">Transcription</keyword>
<keyword evidence="4" id="KW-0238">DNA-binding</keyword>
<evidence type="ECO:0000256" key="2">
    <source>
        <dbReference type="ARBA" id="ARBA00022840"/>
    </source>
</evidence>
<dbReference type="InParanoid" id="A0A5C7EFY0"/>
<dbReference type="PROSITE" id="PS50045">
    <property type="entry name" value="SIGMA54_INTERACT_4"/>
    <property type="match status" value="1"/>
</dbReference>
<evidence type="ECO:0000256" key="1">
    <source>
        <dbReference type="ARBA" id="ARBA00022741"/>
    </source>
</evidence>
<gene>
    <name evidence="7" type="ORF">FR698_13505</name>
</gene>
<dbReference type="GO" id="GO:0006355">
    <property type="term" value="P:regulation of DNA-templated transcription"/>
    <property type="evidence" value="ECO:0007669"/>
    <property type="project" value="InterPro"/>
</dbReference>
<dbReference type="Gene3D" id="3.40.50.300">
    <property type="entry name" value="P-loop containing nucleotide triphosphate hydrolases"/>
    <property type="match status" value="1"/>
</dbReference>
<dbReference type="PANTHER" id="PTHR32071">
    <property type="entry name" value="TRANSCRIPTIONAL REGULATORY PROTEIN"/>
    <property type="match status" value="1"/>
</dbReference>
<dbReference type="Pfam" id="PF02954">
    <property type="entry name" value="HTH_8"/>
    <property type="match status" value="1"/>
</dbReference>
<dbReference type="EMBL" id="VPFL01000021">
    <property type="protein sequence ID" value="TXF10832.1"/>
    <property type="molecule type" value="Genomic_DNA"/>
</dbReference>
<dbReference type="CDD" id="cd00009">
    <property type="entry name" value="AAA"/>
    <property type="match status" value="1"/>
</dbReference>
<organism evidence="7 8">
    <name type="scientific">Pelomicrobium methylotrophicum</name>
    <dbReference type="NCBI Taxonomy" id="2602750"/>
    <lineage>
        <taxon>Bacteria</taxon>
        <taxon>Pseudomonadati</taxon>
        <taxon>Pseudomonadota</taxon>
        <taxon>Hydrogenophilia</taxon>
        <taxon>Hydrogenophilia incertae sedis</taxon>
        <taxon>Pelomicrobium</taxon>
    </lineage>
</organism>
<dbReference type="InterPro" id="IPR002197">
    <property type="entry name" value="HTH_Fis"/>
</dbReference>
<dbReference type="PRINTS" id="PR01590">
    <property type="entry name" value="HTHFIS"/>
</dbReference>
<reference evidence="7 8" key="1">
    <citation type="submission" date="2019-08" db="EMBL/GenBank/DDBJ databases">
        <title>Pelomicrobium methylotrophicum gen. nov., sp. nov. a moderately thermophilic, facultatively anaerobic, lithoautotrophic and methylotrophic bacterium isolated from a terrestrial mud volcano.</title>
        <authorList>
            <person name="Slobodkina G.B."/>
            <person name="Merkel A.Y."/>
            <person name="Slobodkin A.I."/>
        </authorList>
    </citation>
    <scope>NUCLEOTIDE SEQUENCE [LARGE SCALE GENOMIC DNA]</scope>
    <source>
        <strain evidence="7 8">SM250</strain>
    </source>
</reference>
<dbReference type="InterPro" id="IPR002078">
    <property type="entry name" value="Sigma_54_int"/>
</dbReference>
<sequence>MTSQSHSKLSAISFLQSFVVQSLKVANQLGCSQCGRKSSYIEHLGLGASICFEKACREHKGIGDGPLTADQYADVIVSIKNQIGGNFSRASSQAGVVRVVNTRCPFGDAVKEAPELCRMTSSVFGGIAARNMGYAKVELKKRIATGADMCEVLIYLDPEKAKGKEGDEYHRAGDLIVSTSLSSEVTMRVQEKFRQFWCAVPDGSPGRAGRPSIVAESAAMRRALEAVERVAPTTATVLILGETGVGKEVIARAIHALSGRGNRELVAVNCGAIPESLIESQLFGHEKGAFTGAYQVHHGFFERAEKGTLFLDEINSLPLSAQTRLLRVLQDGTYERVGGKHTLRADVRVVAASNRSIEEMVAAGQFRRDLFYRLNVVPIYIPPLRERKEDISALTHHMLSQLSEKYGTAAKTLSERAWIQIMTYDWPGNVRELENVLERSFLFAEGAVIEEILFDSQACALRTEPERFGLRMIKRQAAMQIEDKVIREALARYGGNVTAVAREMGITPRAVHFKLKAYGIDAKLYRNRKGALAKGGCEREAMLPLR</sequence>
<dbReference type="Pfam" id="PF00158">
    <property type="entry name" value="Sigma54_activat"/>
    <property type="match status" value="1"/>
</dbReference>
<keyword evidence="3" id="KW-0805">Transcription regulation</keyword>
<comment type="caution">
    <text evidence="7">The sequence shown here is derived from an EMBL/GenBank/DDBJ whole genome shotgun (WGS) entry which is preliminary data.</text>
</comment>
<dbReference type="Proteomes" id="UP000321201">
    <property type="component" value="Unassembled WGS sequence"/>
</dbReference>
<feature type="domain" description="Sigma-54 factor interaction" evidence="6">
    <location>
        <begin position="213"/>
        <end position="442"/>
    </location>
</feature>
<dbReference type="Gene3D" id="1.10.8.60">
    <property type="match status" value="1"/>
</dbReference>
<proteinExistence type="predicted"/>
<dbReference type="Gene3D" id="1.10.10.60">
    <property type="entry name" value="Homeodomain-like"/>
    <property type="match status" value="1"/>
</dbReference>
<keyword evidence="1" id="KW-0547">Nucleotide-binding</keyword>
<evidence type="ECO:0000256" key="3">
    <source>
        <dbReference type="ARBA" id="ARBA00023015"/>
    </source>
</evidence>
<evidence type="ECO:0000256" key="5">
    <source>
        <dbReference type="ARBA" id="ARBA00023163"/>
    </source>
</evidence>
<dbReference type="InterPro" id="IPR025662">
    <property type="entry name" value="Sigma_54_int_dom_ATP-bd_1"/>
</dbReference>
<dbReference type="AlphaFoldDB" id="A0A5C7EFY0"/>
<dbReference type="SUPFAM" id="SSF52540">
    <property type="entry name" value="P-loop containing nucleoside triphosphate hydrolases"/>
    <property type="match status" value="1"/>
</dbReference>
<dbReference type="InterPro" id="IPR025943">
    <property type="entry name" value="Sigma_54_int_dom_ATP-bd_2"/>
</dbReference>